<evidence type="ECO:0000313" key="1">
    <source>
        <dbReference type="EMBL" id="AJD43656.1"/>
    </source>
</evidence>
<reference evidence="1 2" key="1">
    <citation type="submission" date="2013-11" db="EMBL/GenBank/DDBJ databases">
        <title>Complete genome sequence of Rhizobium gallicum bv. gallicum R602.</title>
        <authorList>
            <person name="Bustos P."/>
            <person name="Santamaria R.I."/>
            <person name="Lozano L."/>
            <person name="Acosta J.L."/>
            <person name="Ormeno-Orrillo E."/>
            <person name="Rogel M.A."/>
            <person name="Romero D."/>
            <person name="Cevallos M.A."/>
            <person name="Martinez-Romero E."/>
            <person name="Gonzalez V."/>
        </authorList>
    </citation>
    <scope>NUCLEOTIDE SEQUENCE [LARGE SCALE GENOMIC DNA]</scope>
    <source>
        <strain evidence="1 2">R602</strain>
        <plasmid evidence="1 2">pRgalR602b</plasmid>
    </source>
</reference>
<evidence type="ECO:0000313" key="2">
    <source>
        <dbReference type="Proteomes" id="UP000031368"/>
    </source>
</evidence>
<dbReference type="SUPFAM" id="SSF46894">
    <property type="entry name" value="C-terminal effector domain of the bipartite response regulators"/>
    <property type="match status" value="1"/>
</dbReference>
<dbReference type="EMBL" id="CP006879">
    <property type="protein sequence ID" value="AJD43656.1"/>
    <property type="molecule type" value="Genomic_DNA"/>
</dbReference>
<organism evidence="1 2">
    <name type="scientific">Rhizobium gallicum bv. gallicum R602sp</name>
    <dbReference type="NCBI Taxonomy" id="1041138"/>
    <lineage>
        <taxon>Bacteria</taxon>
        <taxon>Pseudomonadati</taxon>
        <taxon>Pseudomonadota</taxon>
        <taxon>Alphaproteobacteria</taxon>
        <taxon>Hyphomicrobiales</taxon>
        <taxon>Rhizobiaceae</taxon>
        <taxon>Rhizobium/Agrobacterium group</taxon>
        <taxon>Rhizobium</taxon>
    </lineage>
</organism>
<evidence type="ECO:0008006" key="3">
    <source>
        <dbReference type="Google" id="ProtNLM"/>
    </source>
</evidence>
<dbReference type="InterPro" id="IPR016032">
    <property type="entry name" value="Sig_transdc_resp-reg_C-effctor"/>
</dbReference>
<dbReference type="GO" id="GO:0003677">
    <property type="term" value="F:DNA binding"/>
    <property type="evidence" value="ECO:0007669"/>
    <property type="project" value="InterPro"/>
</dbReference>
<proteinExistence type="predicted"/>
<name>A0A0B4X927_9HYPH</name>
<dbReference type="AlphaFoldDB" id="A0A0B4X927"/>
<accession>A0A0B4X927</accession>
<gene>
    <name evidence="1" type="ORF">RGR602_PB00117</name>
</gene>
<dbReference type="KEGG" id="rga:RGR602_PB00117"/>
<dbReference type="HOGENOM" id="CLU_191526_0_0_5"/>
<keyword evidence="1" id="KW-0614">Plasmid</keyword>
<keyword evidence="2" id="KW-1185">Reference proteome</keyword>
<dbReference type="Proteomes" id="UP000031368">
    <property type="component" value="Plasmid pRgalR602b"/>
</dbReference>
<protein>
    <recommendedName>
        <fullName evidence="3">HTH luxR-type domain-containing protein</fullName>
    </recommendedName>
</protein>
<sequence length="71" mass="7957">MTWKLSPFERSCLWWISVGRSVAEIALLEGKGEAEIRLCLDRAVVSLGATSMEDALKKANLLRSDRLIVPR</sequence>
<dbReference type="GO" id="GO:0006355">
    <property type="term" value="P:regulation of DNA-templated transcription"/>
    <property type="evidence" value="ECO:0007669"/>
    <property type="project" value="InterPro"/>
</dbReference>
<geneLocation type="plasmid" evidence="1 2">
    <name>pRgalR602b</name>
</geneLocation>